<dbReference type="Gene3D" id="1.20.1250.20">
    <property type="entry name" value="MFS general substrate transporter like domains"/>
    <property type="match status" value="1"/>
</dbReference>
<dbReference type="GO" id="GO:0016020">
    <property type="term" value="C:membrane"/>
    <property type="evidence" value="ECO:0007669"/>
    <property type="project" value="UniProtKB-SubCell"/>
</dbReference>
<accession>A0A7I4YZS3</accession>
<dbReference type="InterPro" id="IPR005828">
    <property type="entry name" value="MFS_sugar_transport-like"/>
</dbReference>
<feature type="transmembrane region" description="Helical" evidence="5">
    <location>
        <begin position="71"/>
        <end position="92"/>
    </location>
</feature>
<evidence type="ECO:0000313" key="7">
    <source>
        <dbReference type="Proteomes" id="UP000025227"/>
    </source>
</evidence>
<comment type="subcellular location">
    <subcellularLocation>
        <location evidence="1">Membrane</location>
        <topology evidence="1">Multi-pass membrane protein</topology>
    </subcellularLocation>
</comment>
<dbReference type="AlphaFoldDB" id="A0A7I4YZS3"/>
<dbReference type="Pfam" id="PF00083">
    <property type="entry name" value="Sugar_tr"/>
    <property type="match status" value="1"/>
</dbReference>
<feature type="transmembrane region" description="Helical" evidence="5">
    <location>
        <begin position="192"/>
        <end position="213"/>
    </location>
</feature>
<proteinExistence type="predicted"/>
<feature type="domain" description="Major facilitator superfamily (MFS) profile" evidence="6">
    <location>
        <begin position="20"/>
        <end position="466"/>
    </location>
</feature>
<name>A0A7I4YZS3_HAECO</name>
<dbReference type="PROSITE" id="PS50850">
    <property type="entry name" value="MFS"/>
    <property type="match status" value="1"/>
</dbReference>
<evidence type="ECO:0000259" key="6">
    <source>
        <dbReference type="PROSITE" id="PS50850"/>
    </source>
</evidence>
<evidence type="ECO:0000256" key="3">
    <source>
        <dbReference type="ARBA" id="ARBA00022989"/>
    </source>
</evidence>
<keyword evidence="4 5" id="KW-0472">Membrane</keyword>
<feature type="transmembrane region" description="Helical" evidence="5">
    <location>
        <begin position="104"/>
        <end position="122"/>
    </location>
</feature>
<keyword evidence="7" id="KW-1185">Reference proteome</keyword>
<dbReference type="Proteomes" id="UP000025227">
    <property type="component" value="Unplaced"/>
</dbReference>
<dbReference type="OMA" id="VWENDTM"/>
<organism evidence="7 8">
    <name type="scientific">Haemonchus contortus</name>
    <name type="common">Barber pole worm</name>
    <dbReference type="NCBI Taxonomy" id="6289"/>
    <lineage>
        <taxon>Eukaryota</taxon>
        <taxon>Metazoa</taxon>
        <taxon>Ecdysozoa</taxon>
        <taxon>Nematoda</taxon>
        <taxon>Chromadorea</taxon>
        <taxon>Rhabditida</taxon>
        <taxon>Rhabditina</taxon>
        <taxon>Rhabditomorpha</taxon>
        <taxon>Strongyloidea</taxon>
        <taxon>Trichostrongylidae</taxon>
        <taxon>Haemonchus</taxon>
    </lineage>
</organism>
<reference evidence="8" key="1">
    <citation type="submission" date="2020-12" db="UniProtKB">
        <authorList>
            <consortium name="WormBaseParasite"/>
        </authorList>
    </citation>
    <scope>IDENTIFICATION</scope>
    <source>
        <strain evidence="8">MHco3</strain>
    </source>
</reference>
<sequence length="515" mass="56546">YGIQPKLFTFRMITLQFARALFAFMIFGAFTDLQLALFSALPGPLANLYNQTFIRHYGIELDVTALSSIPTLVSVSTAIGILSSVVWILPLMDSRGRKFVAVQLRFLLGITSCAFQGFGGWLGSAELFVVGQLLLGLSIPIKLVVVTLFVTECAPDKHRGFASVALHLGDMLASLLMYWMCLPSVLGSNSAWPIVPGIASIMCILMYLFTVSIPDSPKWLVRHGDKAGAAKAMRFYHGEGENPDKAMTSLCLETHLTTNKNLSIREAWHDETIKEAMKVIMILQLMFTISPVPLERAYSVVIHTSVGFSVEQSLMLSWMSTLLVTPLTFLSTFAIDKFGRRPVVFIAASIMFLKILVMFTAQLLVFFTSPSWVTMAMATANEFASDLISCTGAGAVASLLIAELIPPAARVAVSQVLLFVPLASTIPIMTSFPVMNALFAPAIYIPMLICQPFLIGYLIRNLPETKQLPVYEIVHNFEEEVRSRANTRQSISERTPLLKSRAGSVRSTTGAHVNA</sequence>
<feature type="transmembrane region" description="Helical" evidence="5">
    <location>
        <begin position="161"/>
        <end position="180"/>
    </location>
</feature>
<evidence type="ECO:0000256" key="4">
    <source>
        <dbReference type="ARBA" id="ARBA00023136"/>
    </source>
</evidence>
<feature type="transmembrane region" description="Helical" evidence="5">
    <location>
        <begin position="314"/>
        <end position="335"/>
    </location>
</feature>
<feature type="transmembrane region" description="Helical" evidence="5">
    <location>
        <begin position="342"/>
        <end position="367"/>
    </location>
</feature>
<dbReference type="SUPFAM" id="SSF103473">
    <property type="entry name" value="MFS general substrate transporter"/>
    <property type="match status" value="1"/>
</dbReference>
<dbReference type="PANTHER" id="PTHR23503">
    <property type="entry name" value="SOLUTE CARRIER FAMILY 2"/>
    <property type="match status" value="1"/>
</dbReference>
<dbReference type="GO" id="GO:0015149">
    <property type="term" value="F:hexose transmembrane transporter activity"/>
    <property type="evidence" value="ECO:0007669"/>
    <property type="project" value="TreeGrafter"/>
</dbReference>
<keyword evidence="3 5" id="KW-1133">Transmembrane helix</keyword>
<feature type="transmembrane region" description="Helical" evidence="5">
    <location>
        <begin position="128"/>
        <end position="149"/>
    </location>
</feature>
<dbReference type="InterPro" id="IPR036259">
    <property type="entry name" value="MFS_trans_sf"/>
</dbReference>
<dbReference type="InterPro" id="IPR045263">
    <property type="entry name" value="GLUT"/>
</dbReference>
<dbReference type="PANTHER" id="PTHR23503:SF123">
    <property type="entry name" value="MAJOR FACILITATOR SUPERFAMILY (MFS) PROFILE DOMAIN-CONTAINING PROTEIN"/>
    <property type="match status" value="1"/>
</dbReference>
<dbReference type="WBParaSite" id="HCON_00166085-00001">
    <property type="protein sequence ID" value="HCON_00166085-00001"/>
    <property type="gene ID" value="HCON_00166085"/>
</dbReference>
<feature type="transmembrane region" description="Helical" evidence="5">
    <location>
        <begin position="438"/>
        <end position="459"/>
    </location>
</feature>
<feature type="transmembrane region" description="Helical" evidence="5">
    <location>
        <begin position="387"/>
        <end position="405"/>
    </location>
</feature>
<evidence type="ECO:0000313" key="8">
    <source>
        <dbReference type="WBParaSite" id="HCON_00166085-00001"/>
    </source>
</evidence>
<keyword evidence="2 5" id="KW-0812">Transmembrane</keyword>
<protein>
    <submittedName>
        <fullName evidence="8">MFS domain-containing protein</fullName>
    </submittedName>
</protein>
<evidence type="ECO:0000256" key="2">
    <source>
        <dbReference type="ARBA" id="ARBA00022692"/>
    </source>
</evidence>
<feature type="transmembrane region" description="Helical" evidence="5">
    <location>
        <begin position="21"/>
        <end position="41"/>
    </location>
</feature>
<dbReference type="InterPro" id="IPR020846">
    <property type="entry name" value="MFS_dom"/>
</dbReference>
<evidence type="ECO:0000256" key="5">
    <source>
        <dbReference type="SAM" id="Phobius"/>
    </source>
</evidence>
<evidence type="ECO:0000256" key="1">
    <source>
        <dbReference type="ARBA" id="ARBA00004141"/>
    </source>
</evidence>
<dbReference type="OrthoDB" id="6612291at2759"/>